<feature type="compositionally biased region" description="Basic and acidic residues" evidence="1">
    <location>
        <begin position="147"/>
        <end position="158"/>
    </location>
</feature>
<dbReference type="EnsemblMetazoa" id="XM_024228551.1">
    <property type="protein sequence ID" value="XP_024084319.1"/>
    <property type="gene ID" value="LOC106670577"/>
</dbReference>
<feature type="compositionally biased region" description="Acidic residues" evidence="1">
    <location>
        <begin position="111"/>
        <end position="123"/>
    </location>
</feature>
<dbReference type="Proteomes" id="UP000494040">
    <property type="component" value="Unassembled WGS sequence"/>
</dbReference>
<dbReference type="OMA" id="YERTHRQ"/>
<feature type="compositionally biased region" description="Gly residues" evidence="1">
    <location>
        <begin position="83"/>
        <end position="92"/>
    </location>
</feature>
<feature type="signal peptide" evidence="2">
    <location>
        <begin position="1"/>
        <end position="19"/>
    </location>
</feature>
<name>A0A8I6SNH5_CIMLE</name>
<evidence type="ECO:0000313" key="4">
    <source>
        <dbReference type="Proteomes" id="UP000494040"/>
    </source>
</evidence>
<dbReference type="OrthoDB" id="8192083at2759"/>
<dbReference type="KEGG" id="clec:106670577"/>
<dbReference type="AlphaFoldDB" id="A0A8I6SNH5"/>
<keyword evidence="4" id="KW-1185">Reference proteome</keyword>
<sequence length="341" mass="36278">MRTTFLLLFVGVAIALVGAHPVDVSSQNGEKSSTSSGVLHRERRTIGILRDLFPNFSKMIDQKIQQLTRIIFRIVGRLVLNGGGGGGGGGGGDSDDDRRISITLPTYPPDLVDEDEEDEDSTDNTEAGSDATTTVSPDGENAVAESQVKEVRVKREAEAAAEEEASSEEQDTDATGDNEVADDNEGESSELEDEEEEEEDPRNKRFLNFNLGVSDGKDAGGSGGGSGNFLFDVIRRSADRAARMAGTVYRVLAGTDDAGLPTYQSARSLVAGSGQSHGEGHAALEEPKEGHYGEGVPGPLTRLFVVANKGVASLIQDLILRLAQTSERIVNFKARLITSII</sequence>
<accession>A0A8I6SNH5</accession>
<dbReference type="RefSeq" id="XP_024084319.1">
    <property type="nucleotide sequence ID" value="XM_024228551.1"/>
</dbReference>
<dbReference type="GeneID" id="106670577"/>
<proteinExistence type="predicted"/>
<evidence type="ECO:0000313" key="3">
    <source>
        <dbReference type="EnsemblMetazoa" id="XP_024084319.1"/>
    </source>
</evidence>
<feature type="region of interest" description="Disordered" evidence="1">
    <location>
        <begin position="83"/>
        <end position="209"/>
    </location>
</feature>
<evidence type="ECO:0000256" key="1">
    <source>
        <dbReference type="SAM" id="MobiDB-lite"/>
    </source>
</evidence>
<evidence type="ECO:0000256" key="2">
    <source>
        <dbReference type="SAM" id="SignalP"/>
    </source>
</evidence>
<organism evidence="3 4">
    <name type="scientific">Cimex lectularius</name>
    <name type="common">Bed bug</name>
    <name type="synonym">Acanthia lectularia</name>
    <dbReference type="NCBI Taxonomy" id="79782"/>
    <lineage>
        <taxon>Eukaryota</taxon>
        <taxon>Metazoa</taxon>
        <taxon>Ecdysozoa</taxon>
        <taxon>Arthropoda</taxon>
        <taxon>Hexapoda</taxon>
        <taxon>Insecta</taxon>
        <taxon>Pterygota</taxon>
        <taxon>Neoptera</taxon>
        <taxon>Paraneoptera</taxon>
        <taxon>Hemiptera</taxon>
        <taxon>Heteroptera</taxon>
        <taxon>Panheteroptera</taxon>
        <taxon>Cimicomorpha</taxon>
        <taxon>Cimicidae</taxon>
        <taxon>Cimex</taxon>
    </lineage>
</organism>
<protein>
    <submittedName>
        <fullName evidence="3">Uncharacterized protein</fullName>
    </submittedName>
</protein>
<reference evidence="3" key="1">
    <citation type="submission" date="2022-01" db="UniProtKB">
        <authorList>
            <consortium name="EnsemblMetazoa"/>
        </authorList>
    </citation>
    <scope>IDENTIFICATION</scope>
</reference>
<keyword evidence="2" id="KW-0732">Signal</keyword>
<feature type="chain" id="PRO_5035167579" evidence="2">
    <location>
        <begin position="20"/>
        <end position="341"/>
    </location>
</feature>
<feature type="compositionally biased region" description="Polar residues" evidence="1">
    <location>
        <begin position="124"/>
        <end position="136"/>
    </location>
</feature>
<feature type="compositionally biased region" description="Acidic residues" evidence="1">
    <location>
        <begin position="159"/>
        <end position="200"/>
    </location>
</feature>